<evidence type="ECO:0000313" key="13">
    <source>
        <dbReference type="EMBL" id="RUO58974.1"/>
    </source>
</evidence>
<dbReference type="Gene3D" id="2.40.170.20">
    <property type="entry name" value="TonB-dependent receptor, beta-barrel domain"/>
    <property type="match status" value="1"/>
</dbReference>
<evidence type="ECO:0000256" key="5">
    <source>
        <dbReference type="ARBA" id="ARBA00023077"/>
    </source>
</evidence>
<keyword evidence="4 8" id="KW-0812">Transmembrane</keyword>
<dbReference type="InterPro" id="IPR039426">
    <property type="entry name" value="TonB-dep_rcpt-like"/>
</dbReference>
<dbReference type="Pfam" id="PF00593">
    <property type="entry name" value="TonB_dep_Rec_b-barrel"/>
    <property type="match status" value="1"/>
</dbReference>
<keyword evidence="5 9" id="KW-0798">TonB box</keyword>
<keyword evidence="14" id="KW-1185">Reference proteome</keyword>
<keyword evidence="6 8" id="KW-0472">Membrane</keyword>
<comment type="similarity">
    <text evidence="8 9">Belongs to the TonB-dependent receptor family.</text>
</comment>
<dbReference type="Pfam" id="PF07715">
    <property type="entry name" value="Plug"/>
    <property type="match status" value="1"/>
</dbReference>
<keyword evidence="2 8" id="KW-0813">Transport</keyword>
<dbReference type="OrthoDB" id="9760620at2"/>
<sequence>MLFPSKLALAVMASAGMAMSSVSHAQDTNSDTSAIERIEITADRHSTTQTLPAAVTNLATDEQLPGLRIDAAELLGGIAGVQSDSRANYAQDTRITLRGFGARSAFGVRGVLLQLDGVPLSMPDGQAQTSSILLDEADNVQVIRGPLAALYGNAAGGVIHWRSAAPLATWTQIDAFAGGNDTQRLFAQHDWAGDDKALRLAAATFQTDGPRPHNSAERHQVALRWYQQLAANTRLVLRADNNHAPLLQDPSSLTPSAWREDPTQTVERAFTFNTRKRIHHRQASLGLEHDTATQSALLTVWRGWRDVEQYLPFPGSDLNGDGAVIDLRRDFTGVNAAFQWRPEQLQNWQFSSGLQVAEQNDRRLGYVNDFGERGDVRRNDDGTVSTESAYLLAQWQPLRRWQLMSGLRYNQTEFSVTDFFVIPENPDDSGAADMQELSWMLGLNYQLNANLSLYASRGAGFETPTLTELAYRNEGTGLNTELGPANNLQWELGAKWQSRVLQARLTWFDIATRNEIVVDQNNNGRTTYVNAERTAREGFELELDAQLASAWSTRLSASYTDATYSNGARLPGVARKQAYWQLQWQPDERRRVQLVADYRGDLAANDANSVFAPSHTLWHLAYLHSFRYDNLELQPWVKVHNLTDQDYVGAVVVNQGSGRAFEPGIGRELQLGIGFNYLW</sequence>
<dbReference type="InterPro" id="IPR036942">
    <property type="entry name" value="Beta-barrel_TonB_sf"/>
</dbReference>
<evidence type="ECO:0000256" key="4">
    <source>
        <dbReference type="ARBA" id="ARBA00022692"/>
    </source>
</evidence>
<reference evidence="14" key="1">
    <citation type="journal article" date="2018" name="Front. Microbiol.">
        <title>Genome-Based Analysis Reveals the Taxonomy and Diversity of the Family Idiomarinaceae.</title>
        <authorList>
            <person name="Liu Y."/>
            <person name="Lai Q."/>
            <person name="Shao Z."/>
        </authorList>
    </citation>
    <scope>NUCLEOTIDE SEQUENCE [LARGE SCALE GENOMIC DNA]</scope>
    <source>
        <strain evidence="14">CVS-6</strain>
    </source>
</reference>
<comment type="subcellular location">
    <subcellularLocation>
        <location evidence="1 8">Cell outer membrane</location>
        <topology evidence="1 8">Multi-pass membrane protein</topology>
    </subcellularLocation>
</comment>
<gene>
    <name evidence="13" type="ORF">CWI71_09135</name>
</gene>
<proteinExistence type="inferred from homology"/>
<protein>
    <recommendedName>
        <fullName evidence="15">TonB-dependent receptor</fullName>
    </recommendedName>
</protein>
<evidence type="ECO:0008006" key="15">
    <source>
        <dbReference type="Google" id="ProtNLM"/>
    </source>
</evidence>
<evidence type="ECO:0000313" key="14">
    <source>
        <dbReference type="Proteomes" id="UP000288259"/>
    </source>
</evidence>
<evidence type="ECO:0000256" key="1">
    <source>
        <dbReference type="ARBA" id="ARBA00004571"/>
    </source>
</evidence>
<evidence type="ECO:0000256" key="8">
    <source>
        <dbReference type="PROSITE-ProRule" id="PRU01360"/>
    </source>
</evidence>
<dbReference type="GO" id="GO:0009279">
    <property type="term" value="C:cell outer membrane"/>
    <property type="evidence" value="ECO:0007669"/>
    <property type="project" value="UniProtKB-SubCell"/>
</dbReference>
<dbReference type="InterPro" id="IPR012910">
    <property type="entry name" value="Plug_dom"/>
</dbReference>
<keyword evidence="7 8" id="KW-0998">Cell outer membrane</keyword>
<dbReference type="EMBL" id="PIPY01000009">
    <property type="protein sequence ID" value="RUO58974.1"/>
    <property type="molecule type" value="Genomic_DNA"/>
</dbReference>
<dbReference type="Gene3D" id="2.170.130.10">
    <property type="entry name" value="TonB-dependent receptor, plug domain"/>
    <property type="match status" value="1"/>
</dbReference>
<dbReference type="GO" id="GO:0015344">
    <property type="term" value="F:siderophore uptake transmembrane transporter activity"/>
    <property type="evidence" value="ECO:0007669"/>
    <property type="project" value="TreeGrafter"/>
</dbReference>
<evidence type="ECO:0000259" key="11">
    <source>
        <dbReference type="Pfam" id="PF00593"/>
    </source>
</evidence>
<organism evidence="13 14">
    <name type="scientific">Pseudidiomarina insulisalsae</name>
    <dbReference type="NCBI Taxonomy" id="575789"/>
    <lineage>
        <taxon>Bacteria</taxon>
        <taxon>Pseudomonadati</taxon>
        <taxon>Pseudomonadota</taxon>
        <taxon>Gammaproteobacteria</taxon>
        <taxon>Alteromonadales</taxon>
        <taxon>Idiomarinaceae</taxon>
        <taxon>Pseudidiomarina</taxon>
    </lineage>
</organism>
<keyword evidence="3 8" id="KW-1134">Transmembrane beta strand</keyword>
<keyword evidence="10" id="KW-0732">Signal</keyword>
<feature type="domain" description="TonB-dependent receptor-like beta-barrel" evidence="11">
    <location>
        <begin position="250"/>
        <end position="628"/>
    </location>
</feature>
<dbReference type="InterPro" id="IPR000531">
    <property type="entry name" value="Beta-barrel_TonB"/>
</dbReference>
<dbReference type="PROSITE" id="PS52016">
    <property type="entry name" value="TONB_DEPENDENT_REC_3"/>
    <property type="match status" value="1"/>
</dbReference>
<dbReference type="PANTHER" id="PTHR30069:SF28">
    <property type="entry name" value="TONB-DEPENDENT RECEPTOR YNCD-RELATED"/>
    <property type="match status" value="1"/>
</dbReference>
<dbReference type="Proteomes" id="UP000288259">
    <property type="component" value="Unassembled WGS sequence"/>
</dbReference>
<dbReference type="InterPro" id="IPR037066">
    <property type="entry name" value="Plug_dom_sf"/>
</dbReference>
<dbReference type="SUPFAM" id="SSF56935">
    <property type="entry name" value="Porins"/>
    <property type="match status" value="1"/>
</dbReference>
<feature type="chain" id="PRO_5019233769" description="TonB-dependent receptor" evidence="10">
    <location>
        <begin position="26"/>
        <end position="679"/>
    </location>
</feature>
<dbReference type="PANTHER" id="PTHR30069">
    <property type="entry name" value="TONB-DEPENDENT OUTER MEMBRANE RECEPTOR"/>
    <property type="match status" value="1"/>
</dbReference>
<evidence type="ECO:0000259" key="12">
    <source>
        <dbReference type="Pfam" id="PF07715"/>
    </source>
</evidence>
<feature type="domain" description="TonB-dependent receptor plug" evidence="12">
    <location>
        <begin position="51"/>
        <end position="158"/>
    </location>
</feature>
<evidence type="ECO:0000256" key="2">
    <source>
        <dbReference type="ARBA" id="ARBA00022448"/>
    </source>
</evidence>
<evidence type="ECO:0000256" key="3">
    <source>
        <dbReference type="ARBA" id="ARBA00022452"/>
    </source>
</evidence>
<accession>A0A432YDD4</accession>
<feature type="signal peptide" evidence="10">
    <location>
        <begin position="1"/>
        <end position="25"/>
    </location>
</feature>
<evidence type="ECO:0000256" key="7">
    <source>
        <dbReference type="ARBA" id="ARBA00023237"/>
    </source>
</evidence>
<evidence type="ECO:0000256" key="10">
    <source>
        <dbReference type="SAM" id="SignalP"/>
    </source>
</evidence>
<name>A0A432YDD4_9GAMM</name>
<dbReference type="AlphaFoldDB" id="A0A432YDD4"/>
<comment type="caution">
    <text evidence="13">The sequence shown here is derived from an EMBL/GenBank/DDBJ whole genome shotgun (WGS) entry which is preliminary data.</text>
</comment>
<evidence type="ECO:0000256" key="9">
    <source>
        <dbReference type="RuleBase" id="RU003357"/>
    </source>
</evidence>
<dbReference type="GO" id="GO:0044718">
    <property type="term" value="P:siderophore transmembrane transport"/>
    <property type="evidence" value="ECO:0007669"/>
    <property type="project" value="TreeGrafter"/>
</dbReference>
<evidence type="ECO:0000256" key="6">
    <source>
        <dbReference type="ARBA" id="ARBA00023136"/>
    </source>
</evidence>
<dbReference type="RefSeq" id="WP_126754964.1">
    <property type="nucleotide sequence ID" value="NZ_PIPY01000009.1"/>
</dbReference>